<keyword evidence="3" id="KW-1185">Reference proteome</keyword>
<organism evidence="2 3">
    <name type="scientific">Lactuca sativa</name>
    <name type="common">Garden lettuce</name>
    <dbReference type="NCBI Taxonomy" id="4236"/>
    <lineage>
        <taxon>Eukaryota</taxon>
        <taxon>Viridiplantae</taxon>
        <taxon>Streptophyta</taxon>
        <taxon>Embryophyta</taxon>
        <taxon>Tracheophyta</taxon>
        <taxon>Spermatophyta</taxon>
        <taxon>Magnoliopsida</taxon>
        <taxon>eudicotyledons</taxon>
        <taxon>Gunneridae</taxon>
        <taxon>Pentapetalae</taxon>
        <taxon>asterids</taxon>
        <taxon>campanulids</taxon>
        <taxon>Asterales</taxon>
        <taxon>Asteraceae</taxon>
        <taxon>Cichorioideae</taxon>
        <taxon>Cichorieae</taxon>
        <taxon>Lactucinae</taxon>
        <taxon>Lactuca</taxon>
    </lineage>
</organism>
<comment type="caution">
    <text evidence="2">The sequence shown here is derived from an EMBL/GenBank/DDBJ whole genome shotgun (WGS) entry which is preliminary data.</text>
</comment>
<proteinExistence type="predicted"/>
<name>A0A9R1W8T1_LACSA</name>
<dbReference type="AlphaFoldDB" id="A0A9R1W8T1"/>
<evidence type="ECO:0000256" key="1">
    <source>
        <dbReference type="SAM" id="MobiDB-lite"/>
    </source>
</evidence>
<gene>
    <name evidence="2" type="ORF">LSAT_V11C300139160</name>
</gene>
<evidence type="ECO:0000313" key="2">
    <source>
        <dbReference type="EMBL" id="KAJ0219448.1"/>
    </source>
</evidence>
<dbReference type="EMBL" id="NBSK02000003">
    <property type="protein sequence ID" value="KAJ0219448.1"/>
    <property type="molecule type" value="Genomic_DNA"/>
</dbReference>
<feature type="region of interest" description="Disordered" evidence="1">
    <location>
        <begin position="95"/>
        <end position="118"/>
    </location>
</feature>
<dbReference type="PROSITE" id="PS51257">
    <property type="entry name" value="PROKAR_LIPOPROTEIN"/>
    <property type="match status" value="1"/>
</dbReference>
<protein>
    <submittedName>
        <fullName evidence="2">Uncharacterized protein</fullName>
    </submittedName>
</protein>
<sequence length="301" mass="33420">MLKNKPINLEEESFWAQWILSHLTLIGVACSIEHLRNLPLKYRLGQSVAYGMKYMGGLSVGTMTKINDEVLVESNGNVQVEGDFDWSPLPAGPWISDEYCGHDNDDSTSIDDEDDSQAVGETLEEENANKGLEDDELEKGELQHDEFIGVVRMTSSEPMAVEDESSQKTRIHMGGTQGPEDCSTEEIPRNGEDQSSPNINGQREGIPFVFNGESTKDGDIIEVPKETNIGSKFDLEMDKSTVELNCQSLRIDACDDNHRRLERSEKDLIVEIGNMVDVDIEVGNEILEEVMGIDGGIHISQ</sequence>
<feature type="region of interest" description="Disordered" evidence="1">
    <location>
        <begin position="123"/>
        <end position="142"/>
    </location>
</feature>
<accession>A0A9R1W8T1</accession>
<reference evidence="2 3" key="1">
    <citation type="journal article" date="2017" name="Nat. Commun.">
        <title>Genome assembly with in vitro proximity ligation data and whole-genome triplication in lettuce.</title>
        <authorList>
            <person name="Reyes-Chin-Wo S."/>
            <person name="Wang Z."/>
            <person name="Yang X."/>
            <person name="Kozik A."/>
            <person name="Arikit S."/>
            <person name="Song C."/>
            <person name="Xia L."/>
            <person name="Froenicke L."/>
            <person name="Lavelle D.O."/>
            <person name="Truco M.J."/>
            <person name="Xia R."/>
            <person name="Zhu S."/>
            <person name="Xu C."/>
            <person name="Xu H."/>
            <person name="Xu X."/>
            <person name="Cox K."/>
            <person name="Korf I."/>
            <person name="Meyers B.C."/>
            <person name="Michelmore R.W."/>
        </authorList>
    </citation>
    <scope>NUCLEOTIDE SEQUENCE [LARGE SCALE GENOMIC DNA]</scope>
    <source>
        <strain evidence="3">cv. Salinas</strain>
        <tissue evidence="2">Seedlings</tissue>
    </source>
</reference>
<feature type="region of interest" description="Disordered" evidence="1">
    <location>
        <begin position="157"/>
        <end position="204"/>
    </location>
</feature>
<feature type="compositionally biased region" description="Acidic residues" evidence="1">
    <location>
        <begin position="106"/>
        <end position="118"/>
    </location>
</feature>
<dbReference type="Proteomes" id="UP000235145">
    <property type="component" value="Unassembled WGS sequence"/>
</dbReference>
<evidence type="ECO:0000313" key="3">
    <source>
        <dbReference type="Proteomes" id="UP000235145"/>
    </source>
</evidence>